<name>A0A183HNI0_9BILA</name>
<evidence type="ECO:0000256" key="14">
    <source>
        <dbReference type="SAM" id="MobiDB-lite"/>
    </source>
</evidence>
<evidence type="ECO:0000313" key="15">
    <source>
        <dbReference type="EMBL" id="VDO58484.1"/>
    </source>
</evidence>
<evidence type="ECO:0000256" key="9">
    <source>
        <dbReference type="ARBA" id="ARBA00022723"/>
    </source>
</evidence>
<dbReference type="WBParaSite" id="OFLC_0000904101-mRNA-1">
    <property type="protein sequence ID" value="OFLC_0000904101-mRNA-1"/>
    <property type="gene ID" value="OFLC_0000904101"/>
</dbReference>
<comment type="cofactor">
    <cofactor evidence="2">
        <name>Mg(2+)</name>
        <dbReference type="ChEBI" id="CHEBI:18420"/>
    </cofactor>
</comment>
<evidence type="ECO:0000256" key="1">
    <source>
        <dbReference type="ARBA" id="ARBA00001936"/>
    </source>
</evidence>
<evidence type="ECO:0000256" key="2">
    <source>
        <dbReference type="ARBA" id="ARBA00001946"/>
    </source>
</evidence>
<dbReference type="GO" id="GO:0004579">
    <property type="term" value="F:dolichyl-diphosphooligosaccharide-protein glycotransferase activity"/>
    <property type="evidence" value="ECO:0007669"/>
    <property type="project" value="TreeGrafter"/>
</dbReference>
<dbReference type="STRING" id="387005.A0A183HNI0"/>
<keyword evidence="7" id="KW-0808">Transferase</keyword>
<keyword evidence="16" id="KW-1185">Reference proteome</keyword>
<protein>
    <submittedName>
        <fullName evidence="17">Dolichyl-diphosphooligosaccharide--protein glycotransferase</fullName>
    </submittedName>
</protein>
<dbReference type="Proteomes" id="UP000267606">
    <property type="component" value="Unassembled WGS sequence"/>
</dbReference>
<evidence type="ECO:0000256" key="8">
    <source>
        <dbReference type="ARBA" id="ARBA00022692"/>
    </source>
</evidence>
<dbReference type="PANTHER" id="PTHR13872:SF1">
    <property type="entry name" value="DOLICHYL-DIPHOSPHOOLIGOSACCHARIDE--PROTEIN GLYCOSYLTRANSFERASE SUBUNIT STT3B"/>
    <property type="match status" value="1"/>
</dbReference>
<evidence type="ECO:0000313" key="16">
    <source>
        <dbReference type="Proteomes" id="UP000267606"/>
    </source>
</evidence>
<proteinExistence type="inferred from homology"/>
<sequence length="145" mass="16968">MVRIAEGEHPKEIHEANYFTESGDYSVGSQASETMLNSVMYKISYYRFGDFEMGYRQQAGFDRTRGYVIGRKNIVLEHLEEAYTSQNWLVRIYKVLKQKNRPVIPEKNRRKQPVLRSYSKKNKSKKGIIQGKPTVVKGHRPPKRT</sequence>
<evidence type="ECO:0000256" key="3">
    <source>
        <dbReference type="ARBA" id="ARBA00004127"/>
    </source>
</evidence>
<evidence type="ECO:0000256" key="4">
    <source>
        <dbReference type="ARBA" id="ARBA00004922"/>
    </source>
</evidence>
<evidence type="ECO:0000256" key="12">
    <source>
        <dbReference type="ARBA" id="ARBA00023136"/>
    </source>
</evidence>
<dbReference type="GO" id="GO:0016020">
    <property type="term" value="C:membrane"/>
    <property type="evidence" value="ECO:0007669"/>
    <property type="project" value="InterPro"/>
</dbReference>
<keyword evidence="12" id="KW-0472">Membrane</keyword>
<dbReference type="GO" id="GO:0043687">
    <property type="term" value="P:post-translational protein modification"/>
    <property type="evidence" value="ECO:0007669"/>
    <property type="project" value="TreeGrafter"/>
</dbReference>
<comment type="cofactor">
    <cofactor evidence="1">
        <name>Mn(2+)</name>
        <dbReference type="ChEBI" id="CHEBI:29035"/>
    </cofactor>
</comment>
<accession>A0A183HNI0</accession>
<keyword evidence="8" id="KW-0812">Transmembrane</keyword>
<gene>
    <name evidence="15" type="ORF">OFLC_LOCUS9042</name>
</gene>
<reference evidence="15 16" key="2">
    <citation type="submission" date="2018-11" db="EMBL/GenBank/DDBJ databases">
        <authorList>
            <consortium name="Pathogen Informatics"/>
        </authorList>
    </citation>
    <scope>NUCLEOTIDE SEQUENCE [LARGE SCALE GENOMIC DNA]</scope>
</reference>
<feature type="region of interest" description="Disordered" evidence="14">
    <location>
        <begin position="103"/>
        <end position="145"/>
    </location>
</feature>
<evidence type="ECO:0000313" key="17">
    <source>
        <dbReference type="WBParaSite" id="OFLC_0000904101-mRNA-1"/>
    </source>
</evidence>
<dbReference type="UniPathway" id="UPA00378"/>
<keyword evidence="9" id="KW-0479">Metal-binding</keyword>
<comment type="subcellular location">
    <subcellularLocation>
        <location evidence="3">Endomembrane system</location>
        <topology evidence="3">Multi-pass membrane protein</topology>
    </subcellularLocation>
</comment>
<keyword evidence="10" id="KW-0460">Magnesium</keyword>
<dbReference type="PANTHER" id="PTHR13872">
    <property type="entry name" value="DOLICHYL-DIPHOSPHOOLIGOSACCHARIDE--PROTEIN GLYCOSYLTRANSFERASE SUBUNIT"/>
    <property type="match status" value="1"/>
</dbReference>
<evidence type="ECO:0000256" key="13">
    <source>
        <dbReference type="ARBA" id="ARBA00023211"/>
    </source>
</evidence>
<evidence type="ECO:0000256" key="5">
    <source>
        <dbReference type="ARBA" id="ARBA00010810"/>
    </source>
</evidence>
<dbReference type="GO" id="GO:0046872">
    <property type="term" value="F:metal ion binding"/>
    <property type="evidence" value="ECO:0007669"/>
    <property type="project" value="UniProtKB-KW"/>
</dbReference>
<evidence type="ECO:0000256" key="11">
    <source>
        <dbReference type="ARBA" id="ARBA00022989"/>
    </source>
</evidence>
<feature type="compositionally biased region" description="Basic residues" evidence="14">
    <location>
        <begin position="108"/>
        <end position="126"/>
    </location>
</feature>
<keyword evidence="6" id="KW-0328">Glycosyltransferase</keyword>
<dbReference type="EMBL" id="UZAJ01010716">
    <property type="protein sequence ID" value="VDO58484.1"/>
    <property type="molecule type" value="Genomic_DNA"/>
</dbReference>
<comment type="pathway">
    <text evidence="4">Protein modification; protein glycosylation.</text>
</comment>
<reference evidence="17" key="1">
    <citation type="submission" date="2016-06" db="UniProtKB">
        <authorList>
            <consortium name="WormBaseParasite"/>
        </authorList>
    </citation>
    <scope>IDENTIFICATION</scope>
</reference>
<evidence type="ECO:0000256" key="10">
    <source>
        <dbReference type="ARBA" id="ARBA00022842"/>
    </source>
</evidence>
<comment type="similarity">
    <text evidence="5">Belongs to the STT3 family.</text>
</comment>
<dbReference type="GO" id="GO:0012505">
    <property type="term" value="C:endomembrane system"/>
    <property type="evidence" value="ECO:0007669"/>
    <property type="project" value="UniProtKB-SubCell"/>
</dbReference>
<keyword evidence="13" id="KW-0464">Manganese</keyword>
<organism evidence="17">
    <name type="scientific">Onchocerca flexuosa</name>
    <dbReference type="NCBI Taxonomy" id="387005"/>
    <lineage>
        <taxon>Eukaryota</taxon>
        <taxon>Metazoa</taxon>
        <taxon>Ecdysozoa</taxon>
        <taxon>Nematoda</taxon>
        <taxon>Chromadorea</taxon>
        <taxon>Rhabditida</taxon>
        <taxon>Spirurina</taxon>
        <taxon>Spiruromorpha</taxon>
        <taxon>Filarioidea</taxon>
        <taxon>Onchocercidae</taxon>
        <taxon>Onchocerca</taxon>
    </lineage>
</organism>
<dbReference type="GO" id="GO:0018279">
    <property type="term" value="P:protein N-linked glycosylation via asparagine"/>
    <property type="evidence" value="ECO:0007669"/>
    <property type="project" value="TreeGrafter"/>
</dbReference>
<keyword evidence="11" id="KW-1133">Transmembrane helix</keyword>
<dbReference type="InterPro" id="IPR003674">
    <property type="entry name" value="Oligo_trans_STT3"/>
</dbReference>
<dbReference type="AlphaFoldDB" id="A0A183HNI0"/>
<evidence type="ECO:0000256" key="7">
    <source>
        <dbReference type="ARBA" id="ARBA00022679"/>
    </source>
</evidence>
<evidence type="ECO:0000256" key="6">
    <source>
        <dbReference type="ARBA" id="ARBA00022676"/>
    </source>
</evidence>